<dbReference type="Proteomes" id="UP001205748">
    <property type="component" value="Unassembled WGS sequence"/>
</dbReference>
<accession>A0AAE3HCV9</accession>
<feature type="region of interest" description="Disordered" evidence="1">
    <location>
        <begin position="1"/>
        <end position="54"/>
    </location>
</feature>
<dbReference type="EMBL" id="JANKAS010000002">
    <property type="protein sequence ID" value="MCR1897876.1"/>
    <property type="molecule type" value="Genomic_DNA"/>
</dbReference>
<sequence>MKKKKNSKDGKKVLHTTNIAPIKNEFSWGGTTPQWQEEAEELVDSINKDEIKEE</sequence>
<dbReference type="AlphaFoldDB" id="A0AAE3HCV9"/>
<comment type="caution">
    <text evidence="2">The sequence shown here is derived from an EMBL/GenBank/DDBJ whole genome shotgun (WGS) entry which is preliminary data.</text>
</comment>
<proteinExistence type="predicted"/>
<evidence type="ECO:0000256" key="1">
    <source>
        <dbReference type="SAM" id="MobiDB-lite"/>
    </source>
</evidence>
<reference evidence="2" key="1">
    <citation type="submission" date="2022-07" db="EMBL/GenBank/DDBJ databases">
        <title>Enhanced cultured diversity of the mouse gut microbiota enables custom-made synthetic communities.</title>
        <authorList>
            <person name="Afrizal A."/>
        </authorList>
    </citation>
    <scope>NUCLEOTIDE SEQUENCE</scope>
    <source>
        <strain evidence="2">DSM 28593</strain>
    </source>
</reference>
<gene>
    <name evidence="2" type="ORF">NSA47_02595</name>
</gene>
<name>A0AAE3HCV9_9FIRM</name>
<protein>
    <submittedName>
        <fullName evidence="2">Uncharacterized protein</fullName>
    </submittedName>
</protein>
<organism evidence="2 3">
    <name type="scientific">Irregularibacter muris</name>
    <dbReference type="NCBI Taxonomy" id="1796619"/>
    <lineage>
        <taxon>Bacteria</taxon>
        <taxon>Bacillati</taxon>
        <taxon>Bacillota</taxon>
        <taxon>Clostridia</taxon>
        <taxon>Eubacteriales</taxon>
        <taxon>Eubacteriaceae</taxon>
        <taxon>Irregularibacter</taxon>
    </lineage>
</organism>
<evidence type="ECO:0000313" key="3">
    <source>
        <dbReference type="Proteomes" id="UP001205748"/>
    </source>
</evidence>
<keyword evidence="3" id="KW-1185">Reference proteome</keyword>
<evidence type="ECO:0000313" key="2">
    <source>
        <dbReference type="EMBL" id="MCR1897876.1"/>
    </source>
</evidence>
<dbReference type="RefSeq" id="WP_257529333.1">
    <property type="nucleotide sequence ID" value="NZ_JANKAS010000002.1"/>
</dbReference>